<dbReference type="InterPro" id="IPR005135">
    <property type="entry name" value="Endo/exonuclease/phosphatase"/>
</dbReference>
<keyword evidence="4" id="KW-1185">Reference proteome</keyword>
<comment type="caution">
    <text evidence="3">The sequence shown here is derived from an EMBL/GenBank/DDBJ whole genome shotgun (WGS) entry which is preliminary data.</text>
</comment>
<evidence type="ECO:0000256" key="1">
    <source>
        <dbReference type="SAM" id="MobiDB-lite"/>
    </source>
</evidence>
<dbReference type="EMBL" id="CAJPWZ010002737">
    <property type="protein sequence ID" value="CAG2244429.1"/>
    <property type="molecule type" value="Genomic_DNA"/>
</dbReference>
<gene>
    <name evidence="3" type="ORF">MEDL_56512</name>
</gene>
<feature type="region of interest" description="Disordered" evidence="1">
    <location>
        <begin position="392"/>
        <end position="430"/>
    </location>
</feature>
<name>A0A8S3UTI4_MYTED</name>
<dbReference type="Pfam" id="PF03372">
    <property type="entry name" value="Exo_endo_phos"/>
    <property type="match status" value="1"/>
</dbReference>
<reference evidence="3" key="1">
    <citation type="submission" date="2021-03" db="EMBL/GenBank/DDBJ databases">
        <authorList>
            <person name="Bekaert M."/>
        </authorList>
    </citation>
    <scope>NUCLEOTIDE SEQUENCE</scope>
</reference>
<sequence>MQVVRRKEDAKIHREIIKNYSLNVDKALLKKLEATQRSTSMEYKQTNGGLVIKADAATFELLKHATVAYFEELPCNIGKATIQRETDSSKNATVQITIKMKEKCGKTYTVNLYLTTCTIMVNGKNPENFGDRDIKEIHKLIENVNNGDKNKTITKLNEIMKSKLEQALQGKRVQPKYADKDEKVSIQCFKCTKNCRTKSTFCNSGRHWVHYNCQRLSTKEIELLEKEELEDYTCRICQDVNLKILEKVLSPVKKGANSKTSYHHNDVPAITQEISSSRNDDSTEKSPETCNICDTIIMEDKYEICDICNDIAHPECMTISGNSLTCHSCCNTIERLEPTQDENEQIDTSQTFIKSCELPENEENNPEQSQETAIIRTNSPKRQELYNNHEIANNNQQYAQEKKTNQRNGEKTTQRTNLDPFPTHEQPTSERIEQDEVAIVKLREIRERELKLRKAEEHLKMKEKIFKEEQSKIVLLETRCQYLESKNCELESLVNTMKRRLDMNTSTNISNQQEHWLFEGQLNLIGEIDANVNYAAKGVDKYDPLLPIYLPRGYGGVAIIWKMNLYSIIKTLDDGREHSHTTLISMYLPSTGSRDHYEEFKDTIDQLNEIVLKYQDTHYIIIGGDLNEDLGNIDRINKRKDYLEKFVKETGLKYDNEGKTFVKVNGEECSELDYFLHKLGKKQANTQASAEQRYEQHVGPSSYKNENIIWNLE</sequence>
<dbReference type="InterPro" id="IPR011011">
    <property type="entry name" value="Znf_FYVE_PHD"/>
</dbReference>
<feature type="region of interest" description="Disordered" evidence="1">
    <location>
        <begin position="256"/>
        <end position="286"/>
    </location>
</feature>
<evidence type="ECO:0000259" key="2">
    <source>
        <dbReference type="Pfam" id="PF03372"/>
    </source>
</evidence>
<feature type="compositionally biased region" description="Basic and acidic residues" evidence="1">
    <location>
        <begin position="400"/>
        <end position="413"/>
    </location>
</feature>
<dbReference type="InterPro" id="IPR036691">
    <property type="entry name" value="Endo/exonu/phosph_ase_sf"/>
</dbReference>
<dbReference type="OrthoDB" id="7476844at2759"/>
<evidence type="ECO:0000313" key="3">
    <source>
        <dbReference type="EMBL" id="CAG2244429.1"/>
    </source>
</evidence>
<dbReference type="AlphaFoldDB" id="A0A8S3UTI4"/>
<proteinExistence type="predicted"/>
<accession>A0A8S3UTI4</accession>
<feature type="domain" description="Endonuclease/exonuclease/phosphatase" evidence="2">
    <location>
        <begin position="549"/>
        <end position="680"/>
    </location>
</feature>
<organism evidence="3 4">
    <name type="scientific">Mytilus edulis</name>
    <name type="common">Blue mussel</name>
    <dbReference type="NCBI Taxonomy" id="6550"/>
    <lineage>
        <taxon>Eukaryota</taxon>
        <taxon>Metazoa</taxon>
        <taxon>Spiralia</taxon>
        <taxon>Lophotrochozoa</taxon>
        <taxon>Mollusca</taxon>
        <taxon>Bivalvia</taxon>
        <taxon>Autobranchia</taxon>
        <taxon>Pteriomorphia</taxon>
        <taxon>Mytilida</taxon>
        <taxon>Mytiloidea</taxon>
        <taxon>Mytilidae</taxon>
        <taxon>Mytilinae</taxon>
        <taxon>Mytilus</taxon>
    </lineage>
</organism>
<dbReference type="GO" id="GO:0003824">
    <property type="term" value="F:catalytic activity"/>
    <property type="evidence" value="ECO:0007669"/>
    <property type="project" value="InterPro"/>
</dbReference>
<dbReference type="SUPFAM" id="SSF57903">
    <property type="entry name" value="FYVE/PHD zinc finger"/>
    <property type="match status" value="1"/>
</dbReference>
<evidence type="ECO:0000313" key="4">
    <source>
        <dbReference type="Proteomes" id="UP000683360"/>
    </source>
</evidence>
<protein>
    <recommendedName>
        <fullName evidence="2">Endonuclease/exonuclease/phosphatase domain-containing protein</fullName>
    </recommendedName>
</protein>
<dbReference type="SUPFAM" id="SSF56219">
    <property type="entry name" value="DNase I-like"/>
    <property type="match status" value="1"/>
</dbReference>
<dbReference type="Proteomes" id="UP000683360">
    <property type="component" value="Unassembled WGS sequence"/>
</dbReference>
<dbReference type="Gene3D" id="3.60.10.10">
    <property type="entry name" value="Endonuclease/exonuclease/phosphatase"/>
    <property type="match status" value="1"/>
</dbReference>